<dbReference type="EMBL" id="FQXZ01000018">
    <property type="protein sequence ID" value="SHI15717.1"/>
    <property type="molecule type" value="Genomic_DNA"/>
</dbReference>
<keyword evidence="7" id="KW-0653">Protein transport</keyword>
<dbReference type="Pfam" id="PF03934">
    <property type="entry name" value="T2SSK"/>
    <property type="match status" value="1"/>
</dbReference>
<protein>
    <recommendedName>
        <fullName evidence="10">Type II secretion system protein K</fullName>
    </recommendedName>
</protein>
<keyword evidence="3 10" id="KW-0813">Transport</keyword>
<reference evidence="13 14" key="1">
    <citation type="submission" date="2016-11" db="EMBL/GenBank/DDBJ databases">
        <authorList>
            <person name="Jaros S."/>
            <person name="Januszkiewicz K."/>
            <person name="Wedrychowicz H."/>
        </authorList>
    </citation>
    <scope>NUCLEOTIDE SEQUENCE [LARGE SCALE GENOMIC DNA]</scope>
    <source>
        <strain evidence="13 14">CECT 7868</strain>
    </source>
</reference>
<dbReference type="InterPro" id="IPR005628">
    <property type="entry name" value="GspK"/>
</dbReference>
<evidence type="ECO:0000256" key="8">
    <source>
        <dbReference type="ARBA" id="ARBA00022989"/>
    </source>
</evidence>
<dbReference type="InterPro" id="IPR049179">
    <property type="entry name" value="T2SSK_SAM-like_2nd"/>
</dbReference>
<dbReference type="InterPro" id="IPR045584">
    <property type="entry name" value="Pilin-like"/>
</dbReference>
<dbReference type="PANTHER" id="PTHR38831">
    <property type="entry name" value="TYPE II SECRETION SYSTEM PROTEIN K"/>
    <property type="match status" value="1"/>
</dbReference>
<keyword evidence="5 10" id="KW-0997">Cell inner membrane</keyword>
<dbReference type="NCBIfam" id="NF037980">
    <property type="entry name" value="T2SS_GspK"/>
    <property type="match status" value="1"/>
</dbReference>
<dbReference type="STRING" id="1216006.VA7868_02010"/>
<dbReference type="GO" id="GO:0005886">
    <property type="term" value="C:plasma membrane"/>
    <property type="evidence" value="ECO:0007669"/>
    <property type="project" value="UniProtKB-SubCell"/>
</dbReference>
<accession>A0A1M5YUG8</accession>
<comment type="similarity">
    <text evidence="2 10">Belongs to the GSP K family.</text>
</comment>
<dbReference type="SUPFAM" id="SSF54523">
    <property type="entry name" value="Pili subunits"/>
    <property type="match status" value="1"/>
</dbReference>
<keyword evidence="14" id="KW-1185">Reference proteome</keyword>
<dbReference type="Pfam" id="PF21687">
    <property type="entry name" value="T2SSK_1st"/>
    <property type="match status" value="1"/>
</dbReference>
<evidence type="ECO:0000256" key="2">
    <source>
        <dbReference type="ARBA" id="ARBA00007246"/>
    </source>
</evidence>
<keyword evidence="6" id="KW-0812">Transmembrane</keyword>
<dbReference type="RefSeq" id="WP_073603706.1">
    <property type="nucleotide sequence ID" value="NZ_FQXZ01000018.1"/>
</dbReference>
<name>A0A1M5YUG8_9VIBR</name>
<evidence type="ECO:0000313" key="14">
    <source>
        <dbReference type="Proteomes" id="UP000184608"/>
    </source>
</evidence>
<proteinExistence type="inferred from homology"/>
<dbReference type="AlphaFoldDB" id="A0A1M5YUG8"/>
<evidence type="ECO:0000313" key="13">
    <source>
        <dbReference type="EMBL" id="SHI15717.1"/>
    </source>
</evidence>
<dbReference type="GO" id="GO:0009306">
    <property type="term" value="P:protein secretion"/>
    <property type="evidence" value="ECO:0007669"/>
    <property type="project" value="InterPro"/>
</dbReference>
<keyword evidence="8" id="KW-1133">Transmembrane helix</keyword>
<evidence type="ECO:0000256" key="3">
    <source>
        <dbReference type="ARBA" id="ARBA00022448"/>
    </source>
</evidence>
<evidence type="ECO:0000256" key="9">
    <source>
        <dbReference type="ARBA" id="ARBA00023136"/>
    </source>
</evidence>
<organism evidence="13 14">
    <name type="scientific">Vibrio aerogenes CECT 7868</name>
    <dbReference type="NCBI Taxonomy" id="1216006"/>
    <lineage>
        <taxon>Bacteria</taxon>
        <taxon>Pseudomonadati</taxon>
        <taxon>Pseudomonadota</taxon>
        <taxon>Gammaproteobacteria</taxon>
        <taxon>Vibrionales</taxon>
        <taxon>Vibrionaceae</taxon>
        <taxon>Vibrio</taxon>
    </lineage>
</organism>
<evidence type="ECO:0000256" key="10">
    <source>
        <dbReference type="PIRNR" id="PIRNR002786"/>
    </source>
</evidence>
<feature type="domain" description="T2SS protein K second SAM-like" evidence="11">
    <location>
        <begin position="223"/>
        <end position="289"/>
    </location>
</feature>
<dbReference type="PIRSF" id="PIRSF002786">
    <property type="entry name" value="XcpX"/>
    <property type="match status" value="1"/>
</dbReference>
<evidence type="ECO:0000256" key="6">
    <source>
        <dbReference type="ARBA" id="ARBA00022692"/>
    </source>
</evidence>
<evidence type="ECO:0000256" key="5">
    <source>
        <dbReference type="ARBA" id="ARBA00022519"/>
    </source>
</evidence>
<evidence type="ECO:0000259" key="11">
    <source>
        <dbReference type="Pfam" id="PF03934"/>
    </source>
</evidence>
<comment type="subcellular location">
    <subcellularLocation>
        <location evidence="1 10">Cell inner membrane</location>
    </subcellularLocation>
</comment>
<keyword evidence="4 10" id="KW-1003">Cell membrane</keyword>
<keyword evidence="9 10" id="KW-0472">Membrane</keyword>
<dbReference type="PANTHER" id="PTHR38831:SF1">
    <property type="entry name" value="TYPE II SECRETION SYSTEM PROTEIN K-RELATED"/>
    <property type="match status" value="1"/>
</dbReference>
<dbReference type="Proteomes" id="UP000184608">
    <property type="component" value="Unassembled WGS sequence"/>
</dbReference>
<dbReference type="Gene3D" id="1.10.40.60">
    <property type="entry name" value="EpsJ-like"/>
    <property type="match status" value="2"/>
</dbReference>
<evidence type="ECO:0000256" key="1">
    <source>
        <dbReference type="ARBA" id="ARBA00004533"/>
    </source>
</evidence>
<sequence length="347" mass="39025">MIRSNSFRKNKGVALIIVLLLLAMMVSIAAVMSERLFTQYKRASHQIMYQQAYWYSIAVEALAESAIENSYQDDDDTVNMSQPWAVRGRKYPLDYGTVEGDIFDMQACFNLNVLEKANMQPGSSERPYLLQVFQYLLESASVENYQAELIADSTYEYIDSNQTVNTQSGVEDSYYESMSPAYVAPDSLLADATELRAIQGVSGQAMEKLLPLICALPETTWKLNINTVSEKQANLFVALFHPYLSKASAVQLIQNRPFAGWSSLDDFLAESELSAVSDNVLSNAKKYLGIDSTYFELDAQVSVDDARVRIRSLLHSDDRENVTVIRRRFGGERERISARSSEQPATQ</sequence>
<evidence type="ECO:0000259" key="12">
    <source>
        <dbReference type="Pfam" id="PF21687"/>
    </source>
</evidence>
<evidence type="ECO:0000256" key="4">
    <source>
        <dbReference type="ARBA" id="ARBA00022475"/>
    </source>
</evidence>
<feature type="domain" description="T2SS protein K first SAM-like" evidence="12">
    <location>
        <begin position="107"/>
        <end position="218"/>
    </location>
</feature>
<dbReference type="Gene3D" id="3.30.1300.30">
    <property type="entry name" value="GSPII I/J protein-like"/>
    <property type="match status" value="1"/>
</dbReference>
<evidence type="ECO:0000256" key="7">
    <source>
        <dbReference type="ARBA" id="ARBA00022927"/>
    </source>
</evidence>
<dbReference type="InterPro" id="IPR049031">
    <property type="entry name" value="T2SSK_SAM-like_1st"/>
</dbReference>
<dbReference type="InterPro" id="IPR038072">
    <property type="entry name" value="GspK_central_sf"/>
</dbReference>
<dbReference type="OrthoDB" id="9788973at2"/>
<gene>
    <name evidence="13" type="primary">gspK</name>
    <name evidence="13" type="ORF">VA7868_02010</name>
</gene>
<dbReference type="SUPFAM" id="SSF158544">
    <property type="entry name" value="GspK insert domain-like"/>
    <property type="match status" value="2"/>
</dbReference>